<dbReference type="InterPro" id="IPR029044">
    <property type="entry name" value="Nucleotide-diphossugar_trans"/>
</dbReference>
<organism evidence="3 4">
    <name type="scientific">Paenibacillus abyssi</name>
    <dbReference type="NCBI Taxonomy" id="1340531"/>
    <lineage>
        <taxon>Bacteria</taxon>
        <taxon>Bacillati</taxon>
        <taxon>Bacillota</taxon>
        <taxon>Bacilli</taxon>
        <taxon>Bacillales</taxon>
        <taxon>Paenibacillaceae</taxon>
        <taxon>Paenibacillus</taxon>
    </lineage>
</organism>
<dbReference type="Gene3D" id="3.90.550.10">
    <property type="entry name" value="Spore Coat Polysaccharide Biosynthesis Protein SpsA, Chain A"/>
    <property type="match status" value="1"/>
</dbReference>
<dbReference type="Pfam" id="PF00535">
    <property type="entry name" value="Glycos_transf_2"/>
    <property type="match status" value="1"/>
</dbReference>
<dbReference type="PANTHER" id="PTHR48090">
    <property type="entry name" value="UNDECAPRENYL-PHOSPHATE 4-DEOXY-4-FORMAMIDO-L-ARABINOSE TRANSFERASE-RELATED"/>
    <property type="match status" value="1"/>
</dbReference>
<dbReference type="Proteomes" id="UP000644756">
    <property type="component" value="Unassembled WGS sequence"/>
</dbReference>
<reference evidence="3" key="1">
    <citation type="journal article" date="2014" name="Int. J. Syst. Evol. Microbiol.">
        <title>Complete genome sequence of Corynebacterium casei LMG S-19264T (=DSM 44701T), isolated from a smear-ripened cheese.</title>
        <authorList>
            <consortium name="US DOE Joint Genome Institute (JGI-PGF)"/>
            <person name="Walter F."/>
            <person name="Albersmeier A."/>
            <person name="Kalinowski J."/>
            <person name="Ruckert C."/>
        </authorList>
    </citation>
    <scope>NUCLEOTIDE SEQUENCE</scope>
    <source>
        <strain evidence="3">CGMCC 1.12987</strain>
    </source>
</reference>
<dbReference type="InterPro" id="IPR050256">
    <property type="entry name" value="Glycosyltransferase_2"/>
</dbReference>
<evidence type="ECO:0000256" key="1">
    <source>
        <dbReference type="SAM" id="Phobius"/>
    </source>
</evidence>
<gene>
    <name evidence="3" type="ORF">GCM10010916_07060</name>
</gene>
<dbReference type="GO" id="GO:0016740">
    <property type="term" value="F:transferase activity"/>
    <property type="evidence" value="ECO:0007669"/>
    <property type="project" value="UniProtKB-KW"/>
</dbReference>
<name>A0A917FNU4_9BACL</name>
<dbReference type="EMBL" id="BMGR01000002">
    <property type="protein sequence ID" value="GGF92268.1"/>
    <property type="molecule type" value="Genomic_DNA"/>
</dbReference>
<protein>
    <submittedName>
        <fullName evidence="3">Glycosyl transferase</fullName>
    </submittedName>
</protein>
<dbReference type="AlphaFoldDB" id="A0A917FNU4"/>
<keyword evidence="3" id="KW-0808">Transferase</keyword>
<sequence>MKLIIQIPCLNEEDSLPVTLKDIPRKIKGISKVEILIIDDGSTDRTIEVAKALGVDHIVSFSKNKGLAEAFKAGIDASIKLGADIIVNTDADNQYKGSDIPKLIEPILAGHYDMVIGDRKTDTITHFSPIKKFFQKFGSSVVRKLSQTDVPDTTSGFRAYSRDAALRLNIVSEFTYTLETIIQAGHKKLAVGHVEIGTNGKLRESRLFKSISGYMKRSAKTIVRMYTMYRPMRVFVTAGIISSIIGVLIGMRYLYFFLTGSGDGHIQSLILAAVMMIVGFQLGTLGLVADLISNNRKLLEETLYRVKKVELSQPVTMDDTYEHNKKEKGKQIS</sequence>
<keyword evidence="1" id="KW-0812">Transmembrane</keyword>
<keyword evidence="1" id="KW-0472">Membrane</keyword>
<dbReference type="PANTHER" id="PTHR48090:SF7">
    <property type="entry name" value="RFBJ PROTEIN"/>
    <property type="match status" value="1"/>
</dbReference>
<reference evidence="3" key="2">
    <citation type="submission" date="2020-09" db="EMBL/GenBank/DDBJ databases">
        <authorList>
            <person name="Sun Q."/>
            <person name="Zhou Y."/>
        </authorList>
    </citation>
    <scope>NUCLEOTIDE SEQUENCE</scope>
    <source>
        <strain evidence="3">CGMCC 1.12987</strain>
    </source>
</reference>
<feature type="domain" description="Glycosyltransferase 2-like" evidence="2">
    <location>
        <begin position="7"/>
        <end position="165"/>
    </location>
</feature>
<evidence type="ECO:0000313" key="3">
    <source>
        <dbReference type="EMBL" id="GGF92268.1"/>
    </source>
</evidence>
<accession>A0A917FNU4</accession>
<dbReference type="RefSeq" id="WP_188529069.1">
    <property type="nucleotide sequence ID" value="NZ_BMGR01000002.1"/>
</dbReference>
<feature type="transmembrane region" description="Helical" evidence="1">
    <location>
        <begin position="234"/>
        <end position="256"/>
    </location>
</feature>
<keyword evidence="1" id="KW-1133">Transmembrane helix</keyword>
<proteinExistence type="predicted"/>
<dbReference type="CDD" id="cd04179">
    <property type="entry name" value="DPM_DPG-synthase_like"/>
    <property type="match status" value="1"/>
</dbReference>
<feature type="transmembrane region" description="Helical" evidence="1">
    <location>
        <begin position="268"/>
        <end position="289"/>
    </location>
</feature>
<comment type="caution">
    <text evidence="3">The sequence shown here is derived from an EMBL/GenBank/DDBJ whole genome shotgun (WGS) entry which is preliminary data.</text>
</comment>
<evidence type="ECO:0000313" key="4">
    <source>
        <dbReference type="Proteomes" id="UP000644756"/>
    </source>
</evidence>
<dbReference type="SUPFAM" id="SSF53448">
    <property type="entry name" value="Nucleotide-diphospho-sugar transferases"/>
    <property type="match status" value="1"/>
</dbReference>
<keyword evidence="4" id="KW-1185">Reference proteome</keyword>
<dbReference type="InterPro" id="IPR001173">
    <property type="entry name" value="Glyco_trans_2-like"/>
</dbReference>
<evidence type="ECO:0000259" key="2">
    <source>
        <dbReference type="Pfam" id="PF00535"/>
    </source>
</evidence>